<evidence type="ECO:0000313" key="3">
    <source>
        <dbReference type="Proteomes" id="UP001150538"/>
    </source>
</evidence>
<evidence type="ECO:0000256" key="1">
    <source>
        <dbReference type="SAM" id="MobiDB-lite"/>
    </source>
</evidence>
<gene>
    <name evidence="2" type="ORF">H4219_005666</name>
</gene>
<feature type="non-terminal residue" evidence="2">
    <location>
        <position position="111"/>
    </location>
</feature>
<organism evidence="2 3">
    <name type="scientific">Mycoemilia scoparia</name>
    <dbReference type="NCBI Taxonomy" id="417184"/>
    <lineage>
        <taxon>Eukaryota</taxon>
        <taxon>Fungi</taxon>
        <taxon>Fungi incertae sedis</taxon>
        <taxon>Zoopagomycota</taxon>
        <taxon>Kickxellomycotina</taxon>
        <taxon>Kickxellomycetes</taxon>
        <taxon>Kickxellales</taxon>
        <taxon>Kickxellaceae</taxon>
        <taxon>Mycoemilia</taxon>
    </lineage>
</organism>
<proteinExistence type="predicted"/>
<feature type="compositionally biased region" description="Polar residues" evidence="1">
    <location>
        <begin position="44"/>
        <end position="57"/>
    </location>
</feature>
<dbReference type="Proteomes" id="UP001150538">
    <property type="component" value="Unassembled WGS sequence"/>
</dbReference>
<sequence>MVDFMFGFIESAAEIISSSDSISNSSNLSSSGGNSNVSNTRSSDSNGISSSQTQGSKDTGDLNLVTPNRTVVVSKTEDLRGLKEDFEKEARLASLESMGENTDDVGIITDL</sequence>
<accession>A0A9W8DKP0</accession>
<name>A0A9W8DKP0_9FUNG</name>
<comment type="caution">
    <text evidence="2">The sequence shown here is derived from an EMBL/GenBank/DDBJ whole genome shotgun (WGS) entry which is preliminary data.</text>
</comment>
<evidence type="ECO:0000313" key="2">
    <source>
        <dbReference type="EMBL" id="KAJ1912284.1"/>
    </source>
</evidence>
<feature type="region of interest" description="Disordered" evidence="1">
    <location>
        <begin position="19"/>
        <end position="64"/>
    </location>
</feature>
<protein>
    <submittedName>
        <fullName evidence="2">Uncharacterized protein</fullName>
    </submittedName>
</protein>
<dbReference type="EMBL" id="JANBPU010000360">
    <property type="protein sequence ID" value="KAJ1912284.1"/>
    <property type="molecule type" value="Genomic_DNA"/>
</dbReference>
<keyword evidence="3" id="KW-1185">Reference proteome</keyword>
<feature type="compositionally biased region" description="Low complexity" evidence="1">
    <location>
        <begin position="19"/>
        <end position="43"/>
    </location>
</feature>
<reference evidence="2" key="1">
    <citation type="submission" date="2022-07" db="EMBL/GenBank/DDBJ databases">
        <title>Phylogenomic reconstructions and comparative analyses of Kickxellomycotina fungi.</title>
        <authorList>
            <person name="Reynolds N.K."/>
            <person name="Stajich J.E."/>
            <person name="Barry K."/>
            <person name="Grigoriev I.V."/>
            <person name="Crous P."/>
            <person name="Smith M.E."/>
        </authorList>
    </citation>
    <scope>NUCLEOTIDE SEQUENCE</scope>
    <source>
        <strain evidence="2">NBRC 100468</strain>
    </source>
</reference>
<dbReference type="AlphaFoldDB" id="A0A9W8DKP0"/>